<sequence>MLVDMELEVMEPDTDLNGHMNHVQYIYYLEQARHTWYKGIGMPVKKLIEEDRIGTVVVHLETDFKKEARLGDKLIIHTTLAHVGTKSFTLQQEIINEQKETIAEASIISVMFDLSARKAIPVCQEIRDAQKSSN</sequence>
<evidence type="ECO:0000313" key="3">
    <source>
        <dbReference type="EMBL" id="RUS57968.1"/>
    </source>
</evidence>
<dbReference type="PANTHER" id="PTHR31793">
    <property type="entry name" value="4-HYDROXYBENZOYL-COA THIOESTERASE FAMILY MEMBER"/>
    <property type="match status" value="1"/>
</dbReference>
<organism evidence="3 4">
    <name type="scientific">Candidatus Kurthia intestinigallinarum</name>
    <dbReference type="NCBI Taxonomy" id="1562256"/>
    <lineage>
        <taxon>Bacteria</taxon>
        <taxon>Bacillati</taxon>
        <taxon>Bacillota</taxon>
        <taxon>Bacilli</taxon>
        <taxon>Bacillales</taxon>
        <taxon>Caryophanaceae</taxon>
        <taxon>Kurthia</taxon>
    </lineage>
</organism>
<dbReference type="NCBIfam" id="TIGR00051">
    <property type="entry name" value="YbgC/FadM family acyl-CoA thioesterase"/>
    <property type="match status" value="1"/>
</dbReference>
<dbReference type="GO" id="GO:0047617">
    <property type="term" value="F:fatty acyl-CoA hydrolase activity"/>
    <property type="evidence" value="ECO:0007669"/>
    <property type="project" value="TreeGrafter"/>
</dbReference>
<dbReference type="Proteomes" id="UP000288623">
    <property type="component" value="Unassembled WGS sequence"/>
</dbReference>
<dbReference type="EMBL" id="JTFC01000008">
    <property type="protein sequence ID" value="RUS57968.1"/>
    <property type="molecule type" value="Genomic_DNA"/>
</dbReference>
<dbReference type="Pfam" id="PF13279">
    <property type="entry name" value="4HBT_2"/>
    <property type="match status" value="1"/>
</dbReference>
<evidence type="ECO:0000313" key="4">
    <source>
        <dbReference type="Proteomes" id="UP000288623"/>
    </source>
</evidence>
<proteinExistence type="inferred from homology"/>
<dbReference type="AlphaFoldDB" id="A0A433RXG3"/>
<gene>
    <name evidence="3" type="ORF">QI30_02095</name>
</gene>
<dbReference type="OrthoDB" id="9801517at2"/>
<dbReference type="RefSeq" id="WP_126989299.1">
    <property type="nucleotide sequence ID" value="NZ_JTFC01000008.1"/>
</dbReference>
<dbReference type="PIRSF" id="PIRSF003230">
    <property type="entry name" value="YbgC"/>
    <property type="match status" value="1"/>
</dbReference>
<dbReference type="CDD" id="cd00586">
    <property type="entry name" value="4HBT"/>
    <property type="match status" value="1"/>
</dbReference>
<accession>A0A433RXG3</accession>
<dbReference type="InterPro" id="IPR029069">
    <property type="entry name" value="HotDog_dom_sf"/>
</dbReference>
<keyword evidence="4" id="KW-1185">Reference proteome</keyword>
<evidence type="ECO:0008006" key="5">
    <source>
        <dbReference type="Google" id="ProtNLM"/>
    </source>
</evidence>
<protein>
    <recommendedName>
        <fullName evidence="5">Thioesterase</fullName>
    </recommendedName>
</protein>
<comment type="similarity">
    <text evidence="1">Belongs to the 4-hydroxybenzoyl-CoA thioesterase family.</text>
</comment>
<dbReference type="InterPro" id="IPR006684">
    <property type="entry name" value="YbgC/YbaW"/>
</dbReference>
<dbReference type="Gene3D" id="3.10.129.10">
    <property type="entry name" value="Hotdog Thioesterase"/>
    <property type="match status" value="1"/>
</dbReference>
<reference evidence="3 4" key="1">
    <citation type="submission" date="2014-11" db="EMBL/GenBank/DDBJ databases">
        <title>Genome sequence and analysis of novel Kurthia sp.</title>
        <authorList>
            <person name="Lawson J.N."/>
            <person name="Gonzalez J.E."/>
            <person name="Rinauldi L."/>
            <person name="Xuan Z."/>
            <person name="Firman A."/>
            <person name="Shaddox L."/>
            <person name="Trudeau A."/>
            <person name="Shah S."/>
            <person name="Reiman D."/>
        </authorList>
    </citation>
    <scope>NUCLEOTIDE SEQUENCE [LARGE SCALE GENOMIC DNA]</scope>
    <source>
        <strain evidence="3 4">3B1D</strain>
    </source>
</reference>
<evidence type="ECO:0000256" key="1">
    <source>
        <dbReference type="ARBA" id="ARBA00005953"/>
    </source>
</evidence>
<evidence type="ECO:0000256" key="2">
    <source>
        <dbReference type="ARBA" id="ARBA00022801"/>
    </source>
</evidence>
<dbReference type="InterPro" id="IPR050563">
    <property type="entry name" value="4-hydroxybenzoyl-CoA_TE"/>
</dbReference>
<keyword evidence="2" id="KW-0378">Hydrolase</keyword>
<dbReference type="SUPFAM" id="SSF54637">
    <property type="entry name" value="Thioesterase/thiol ester dehydrase-isomerase"/>
    <property type="match status" value="1"/>
</dbReference>
<name>A0A433RXG3_9BACL</name>
<comment type="caution">
    <text evidence="3">The sequence shown here is derived from an EMBL/GenBank/DDBJ whole genome shotgun (WGS) entry which is preliminary data.</text>
</comment>
<dbReference type="PANTHER" id="PTHR31793:SF27">
    <property type="entry name" value="NOVEL THIOESTERASE SUPERFAMILY DOMAIN AND SAPOSIN A-TYPE DOMAIN CONTAINING PROTEIN (0610012H03RIK)"/>
    <property type="match status" value="1"/>
</dbReference>